<protein>
    <recommendedName>
        <fullName evidence="3">Phosphatidate cytidylyltransferase</fullName>
    </recommendedName>
</protein>
<name>A0ABX0K186_9PROT</name>
<reference evidence="1 2" key="1">
    <citation type="journal article" date="2020" name="Int. J. Syst. Evol. Microbiol.">
        <title>Novel acetic acid bacteria from cider fermentations: Acetobacter conturbans sp. nov. and Acetobacter fallax sp. nov.</title>
        <authorList>
            <person name="Sombolestani A.S."/>
            <person name="Cleenwerck I."/>
            <person name="Cnockaert M."/>
            <person name="Borremans W."/>
            <person name="Wieme A.D."/>
            <person name="De Vuyst L."/>
            <person name="Vandamme P."/>
        </authorList>
    </citation>
    <scope>NUCLEOTIDE SEQUENCE [LARGE SCALE GENOMIC DNA]</scope>
    <source>
        <strain evidence="1 2">LMG 1627</strain>
    </source>
</reference>
<accession>A0ABX0K186</accession>
<sequence>MAASRAAGVVAHTVVEELTGPVPPLITQFVERMVGETRPVGVLFYGSLVRAVTKGDASADTLSEGVLDFYVIVERQADWPRGWLARMANALLPPNVEYHEQHVDGRTLRAKVAILSLAQFRRLTRPESRDTTIWSRFSQPVRLVWVRDADAADDILRCVIRAVGTAARWAAELGPKQAAPEQYWEALFRKTYAVELRVEKSGRSRNLLEGEEGRFARLLTASWVAGGVEASVLPDGKIAPEIPAAERAVALRRWAMLGRLGRPLNVARLVKAAFTFAGGARYLVWKIQRHSGVIVPLTPFAERHPILCAPAVLWRLARAGVFSRTS</sequence>
<evidence type="ECO:0000313" key="2">
    <source>
        <dbReference type="Proteomes" id="UP000631653"/>
    </source>
</evidence>
<keyword evidence="2" id="KW-1185">Reference proteome</keyword>
<proteinExistence type="predicted"/>
<evidence type="ECO:0000313" key="1">
    <source>
        <dbReference type="EMBL" id="NHN89025.1"/>
    </source>
</evidence>
<evidence type="ECO:0008006" key="3">
    <source>
        <dbReference type="Google" id="ProtNLM"/>
    </source>
</evidence>
<comment type="caution">
    <text evidence="1">The sequence shown here is derived from an EMBL/GenBank/DDBJ whole genome shotgun (WGS) entry which is preliminary data.</text>
</comment>
<organism evidence="1 2">
    <name type="scientific">Acetobacter conturbans</name>
    <dbReference type="NCBI Taxonomy" id="1737472"/>
    <lineage>
        <taxon>Bacteria</taxon>
        <taxon>Pseudomonadati</taxon>
        <taxon>Pseudomonadota</taxon>
        <taxon>Alphaproteobacteria</taxon>
        <taxon>Acetobacterales</taxon>
        <taxon>Acetobacteraceae</taxon>
        <taxon>Acetobacter</taxon>
    </lineage>
</organism>
<dbReference type="EMBL" id="WOSY01000009">
    <property type="protein sequence ID" value="NHN89025.1"/>
    <property type="molecule type" value="Genomic_DNA"/>
</dbReference>
<dbReference type="Proteomes" id="UP000631653">
    <property type="component" value="Unassembled WGS sequence"/>
</dbReference>
<gene>
    <name evidence="1" type="ORF">GOB81_10320</name>
</gene>